<dbReference type="PANTHER" id="PTHR21191:SF7">
    <property type="entry name" value="AQUAPORIN-11"/>
    <property type="match status" value="1"/>
</dbReference>
<name>A0A672YQ26_9TELE</name>
<protein>
    <submittedName>
        <fullName evidence="6">Uncharacterized protein</fullName>
    </submittedName>
</protein>
<dbReference type="Proteomes" id="UP000472271">
    <property type="component" value="Chromosome 14"/>
</dbReference>
<dbReference type="InterPro" id="IPR051883">
    <property type="entry name" value="AQP11/12_channel"/>
</dbReference>
<keyword evidence="2 5" id="KW-0812">Transmembrane</keyword>
<dbReference type="Gene3D" id="1.20.1080.10">
    <property type="entry name" value="Glycerol uptake facilitator protein"/>
    <property type="match status" value="1"/>
</dbReference>
<feature type="transmembrane region" description="Helical" evidence="5">
    <location>
        <begin position="186"/>
        <end position="205"/>
    </location>
</feature>
<dbReference type="InterPro" id="IPR023271">
    <property type="entry name" value="Aquaporin-like"/>
</dbReference>
<reference evidence="6" key="2">
    <citation type="submission" date="2025-08" db="UniProtKB">
        <authorList>
            <consortium name="Ensembl"/>
        </authorList>
    </citation>
    <scope>IDENTIFICATION</scope>
</reference>
<reference evidence="6" key="3">
    <citation type="submission" date="2025-09" db="UniProtKB">
        <authorList>
            <consortium name="Ensembl"/>
        </authorList>
    </citation>
    <scope>IDENTIFICATION</scope>
</reference>
<organism evidence="6 7">
    <name type="scientific">Sphaeramia orbicularis</name>
    <name type="common">orbiculate cardinalfish</name>
    <dbReference type="NCBI Taxonomy" id="375764"/>
    <lineage>
        <taxon>Eukaryota</taxon>
        <taxon>Metazoa</taxon>
        <taxon>Chordata</taxon>
        <taxon>Craniata</taxon>
        <taxon>Vertebrata</taxon>
        <taxon>Euteleostomi</taxon>
        <taxon>Actinopterygii</taxon>
        <taxon>Neopterygii</taxon>
        <taxon>Teleostei</taxon>
        <taxon>Neoteleostei</taxon>
        <taxon>Acanthomorphata</taxon>
        <taxon>Gobiaria</taxon>
        <taxon>Kurtiformes</taxon>
        <taxon>Apogonoidei</taxon>
        <taxon>Apogonidae</taxon>
        <taxon>Apogoninae</taxon>
        <taxon>Sphaeramia</taxon>
    </lineage>
</organism>
<accession>A0A672YQ26</accession>
<dbReference type="GO" id="GO:0016020">
    <property type="term" value="C:membrane"/>
    <property type="evidence" value="ECO:0007669"/>
    <property type="project" value="UniProtKB-SubCell"/>
</dbReference>
<dbReference type="SUPFAM" id="SSF81338">
    <property type="entry name" value="Aquaporin-like"/>
    <property type="match status" value="1"/>
</dbReference>
<keyword evidence="7" id="KW-1185">Reference proteome</keyword>
<evidence type="ECO:0000256" key="1">
    <source>
        <dbReference type="ARBA" id="ARBA00004141"/>
    </source>
</evidence>
<dbReference type="Ensembl" id="ENSSORT00005006887.1">
    <property type="protein sequence ID" value="ENSSORP00005006627.1"/>
    <property type="gene ID" value="ENSSORG00005003875.1"/>
</dbReference>
<dbReference type="GO" id="GO:0015267">
    <property type="term" value="F:channel activity"/>
    <property type="evidence" value="ECO:0007669"/>
    <property type="project" value="TreeGrafter"/>
</dbReference>
<evidence type="ECO:0000313" key="7">
    <source>
        <dbReference type="Proteomes" id="UP000472271"/>
    </source>
</evidence>
<evidence type="ECO:0000256" key="3">
    <source>
        <dbReference type="ARBA" id="ARBA00022989"/>
    </source>
</evidence>
<dbReference type="GO" id="GO:0005737">
    <property type="term" value="C:cytoplasm"/>
    <property type="evidence" value="ECO:0007669"/>
    <property type="project" value="TreeGrafter"/>
</dbReference>
<dbReference type="InParanoid" id="A0A672YQ26"/>
<feature type="transmembrane region" description="Helical" evidence="5">
    <location>
        <begin position="304"/>
        <end position="326"/>
    </location>
</feature>
<evidence type="ECO:0000256" key="5">
    <source>
        <dbReference type="SAM" id="Phobius"/>
    </source>
</evidence>
<evidence type="ECO:0000256" key="2">
    <source>
        <dbReference type="ARBA" id="ARBA00022692"/>
    </source>
</evidence>
<sequence length="352" mass="37637">MFDPCALWFEFTDDEGTERSFYCEGFVRVSGLGRRLDAVADGLCSRGKSKFSPAPVLWTSSIPVSVCVPAVHMSDLWVSVTVLGAVVALSELTRRTAALLPPGPGPGPGPGASSWLYLLEAASTFQLCGCTQELKLLGDTARLGPCAGLALTYTMTVVHISTFRGASCNPCGVLERMCRRSGGAGPALLLCACQFAAAVAAQYFARFVWSLGLSDVHLRHRRFGYRCFDPLGGTVPEAAAVELACAFTVQAAVMHVHKLDQRLRVHVIAAVITGLVYTGGAVSGAVFNPVLAFSIQFPCSGHTYLEYCFVYWLGPLLGMASCILLFEKIIPFLSGKSTIGPDVHAVHKQKTH</sequence>
<evidence type="ECO:0000313" key="6">
    <source>
        <dbReference type="Ensembl" id="ENSSORP00005006627.1"/>
    </source>
</evidence>
<keyword evidence="4 5" id="KW-0472">Membrane</keyword>
<evidence type="ECO:0000256" key="4">
    <source>
        <dbReference type="ARBA" id="ARBA00023136"/>
    </source>
</evidence>
<keyword evidence="3 5" id="KW-1133">Transmembrane helix</keyword>
<reference evidence="6" key="1">
    <citation type="submission" date="2019-06" db="EMBL/GenBank/DDBJ databases">
        <authorList>
            <consortium name="Wellcome Sanger Institute Data Sharing"/>
        </authorList>
    </citation>
    <scope>NUCLEOTIDE SEQUENCE [LARGE SCALE GENOMIC DNA]</scope>
</reference>
<comment type="subcellular location">
    <subcellularLocation>
        <location evidence="1">Membrane</location>
        <topology evidence="1">Multi-pass membrane protein</topology>
    </subcellularLocation>
</comment>
<dbReference type="PANTHER" id="PTHR21191">
    <property type="entry name" value="AQUAPORIN"/>
    <property type="match status" value="1"/>
</dbReference>
<feature type="transmembrane region" description="Helical" evidence="5">
    <location>
        <begin position="268"/>
        <end position="292"/>
    </location>
</feature>
<gene>
    <name evidence="6" type="primary">LOC115433576</name>
</gene>
<proteinExistence type="predicted"/>
<dbReference type="AlphaFoldDB" id="A0A672YQ26"/>